<dbReference type="Pfam" id="PF13637">
    <property type="entry name" value="Ank_4"/>
    <property type="match status" value="1"/>
</dbReference>
<dbReference type="EMBL" id="KB309397">
    <property type="protein sequence ID" value="ELT94504.1"/>
    <property type="molecule type" value="Genomic_DNA"/>
</dbReference>
<dbReference type="PROSITE" id="PS50088">
    <property type="entry name" value="ANK_REPEAT"/>
    <property type="match status" value="3"/>
</dbReference>
<dbReference type="SUPFAM" id="SSF48403">
    <property type="entry name" value="Ankyrin repeat"/>
    <property type="match status" value="1"/>
</dbReference>
<dbReference type="OrthoDB" id="432281at2759"/>
<keyword evidence="2 3" id="KW-0040">ANK repeat</keyword>
<reference evidence="6" key="1">
    <citation type="submission" date="2012-12" db="EMBL/GenBank/DDBJ databases">
        <authorList>
            <person name="Hellsten U."/>
            <person name="Grimwood J."/>
            <person name="Chapman J.A."/>
            <person name="Shapiro H."/>
            <person name="Aerts A."/>
            <person name="Otillar R.P."/>
            <person name="Terry A.Y."/>
            <person name="Boore J.L."/>
            <person name="Simakov O."/>
            <person name="Marletaz F."/>
            <person name="Cho S.-J."/>
            <person name="Edsinger-Gonzales E."/>
            <person name="Havlak P."/>
            <person name="Kuo D.-H."/>
            <person name="Larsson T."/>
            <person name="Lv J."/>
            <person name="Arendt D."/>
            <person name="Savage R."/>
            <person name="Osoegawa K."/>
            <person name="de Jong P."/>
            <person name="Lindberg D.R."/>
            <person name="Seaver E.C."/>
            <person name="Weisblat D.A."/>
            <person name="Putnam N.H."/>
            <person name="Grigoriev I.V."/>
            <person name="Rokhsar D.S."/>
        </authorList>
    </citation>
    <scope>NUCLEOTIDE SEQUENCE</scope>
    <source>
        <strain evidence="6">I ESC-2004</strain>
    </source>
</reference>
<protein>
    <submittedName>
        <fullName evidence="4 5">Uncharacterized protein</fullName>
    </submittedName>
</protein>
<feature type="repeat" description="ANK" evidence="3">
    <location>
        <begin position="162"/>
        <end position="184"/>
    </location>
</feature>
<dbReference type="Pfam" id="PF12796">
    <property type="entry name" value="Ank_2"/>
    <property type="match status" value="1"/>
</dbReference>
<reference evidence="5" key="3">
    <citation type="submission" date="2015-06" db="UniProtKB">
        <authorList>
            <consortium name="EnsemblMetazoa"/>
        </authorList>
    </citation>
    <scope>IDENTIFICATION</scope>
</reference>
<dbReference type="PANTHER" id="PTHR24171:SF9">
    <property type="entry name" value="ANKYRIN REPEAT DOMAIN-CONTAINING PROTEIN 39"/>
    <property type="match status" value="1"/>
</dbReference>
<dbReference type="HOGENOM" id="CLU_000134_18_1_1"/>
<sequence length="184" mass="20871">VHRACINGDKDEVSKAMRDERLVNARDALGMTPLHKLVLMGRHDLIQELVEEHAADVRAWDNMKRTPLHYAAAQDNTKCYEVLKSLAADSFIKDLWHRTPLHYARVAQDDDLGELLLKKGCDPNVKDMTNLVEVFDACARGNLKLLEQSLDRKSYALSRDAAGRTPLHVAVAYQHEDLIKYLVN</sequence>
<dbReference type="Proteomes" id="UP000014760">
    <property type="component" value="Unassembled WGS sequence"/>
</dbReference>
<evidence type="ECO:0000313" key="6">
    <source>
        <dbReference type="Proteomes" id="UP000014760"/>
    </source>
</evidence>
<dbReference type="EMBL" id="AMQN01012243">
    <property type="status" value="NOT_ANNOTATED_CDS"/>
    <property type="molecule type" value="Genomic_DNA"/>
</dbReference>
<dbReference type="Pfam" id="PF00023">
    <property type="entry name" value="Ank"/>
    <property type="match status" value="1"/>
</dbReference>
<feature type="repeat" description="ANK" evidence="3">
    <location>
        <begin position="96"/>
        <end position="128"/>
    </location>
</feature>
<dbReference type="InterPro" id="IPR002110">
    <property type="entry name" value="Ankyrin_rpt"/>
</dbReference>
<feature type="non-terminal residue" evidence="4">
    <location>
        <position position="1"/>
    </location>
</feature>
<reference evidence="4 6" key="2">
    <citation type="journal article" date="2013" name="Nature">
        <title>Insights into bilaterian evolution from three spiralian genomes.</title>
        <authorList>
            <person name="Simakov O."/>
            <person name="Marletaz F."/>
            <person name="Cho S.J."/>
            <person name="Edsinger-Gonzales E."/>
            <person name="Havlak P."/>
            <person name="Hellsten U."/>
            <person name="Kuo D.H."/>
            <person name="Larsson T."/>
            <person name="Lv J."/>
            <person name="Arendt D."/>
            <person name="Savage R."/>
            <person name="Osoegawa K."/>
            <person name="de Jong P."/>
            <person name="Grimwood J."/>
            <person name="Chapman J.A."/>
            <person name="Shapiro H."/>
            <person name="Aerts A."/>
            <person name="Otillar R.P."/>
            <person name="Terry A.Y."/>
            <person name="Boore J.L."/>
            <person name="Grigoriev I.V."/>
            <person name="Lindberg D.R."/>
            <person name="Seaver E.C."/>
            <person name="Weisblat D.A."/>
            <person name="Putnam N.H."/>
            <person name="Rokhsar D.S."/>
        </authorList>
    </citation>
    <scope>NUCLEOTIDE SEQUENCE</scope>
    <source>
        <strain evidence="4 6">I ESC-2004</strain>
    </source>
</reference>
<dbReference type="SMART" id="SM00248">
    <property type="entry name" value="ANK"/>
    <property type="match status" value="4"/>
</dbReference>
<feature type="repeat" description="ANK" evidence="3">
    <location>
        <begin position="29"/>
        <end position="62"/>
    </location>
</feature>
<proteinExistence type="predicted"/>
<dbReference type="STRING" id="283909.R7TLF2"/>
<name>R7TLF2_CAPTE</name>
<dbReference type="AlphaFoldDB" id="R7TLF2"/>
<dbReference type="InterPro" id="IPR036770">
    <property type="entry name" value="Ankyrin_rpt-contain_sf"/>
</dbReference>
<organism evidence="4">
    <name type="scientific">Capitella teleta</name>
    <name type="common">Polychaete worm</name>
    <dbReference type="NCBI Taxonomy" id="283909"/>
    <lineage>
        <taxon>Eukaryota</taxon>
        <taxon>Metazoa</taxon>
        <taxon>Spiralia</taxon>
        <taxon>Lophotrochozoa</taxon>
        <taxon>Annelida</taxon>
        <taxon>Polychaeta</taxon>
        <taxon>Sedentaria</taxon>
        <taxon>Scolecida</taxon>
        <taxon>Capitellidae</taxon>
        <taxon>Capitella</taxon>
    </lineage>
</organism>
<dbReference type="PROSITE" id="PS50297">
    <property type="entry name" value="ANK_REP_REGION"/>
    <property type="match status" value="2"/>
</dbReference>
<dbReference type="Gene3D" id="1.25.40.20">
    <property type="entry name" value="Ankyrin repeat-containing domain"/>
    <property type="match status" value="2"/>
</dbReference>
<evidence type="ECO:0000256" key="1">
    <source>
        <dbReference type="ARBA" id="ARBA00022737"/>
    </source>
</evidence>
<evidence type="ECO:0000256" key="2">
    <source>
        <dbReference type="ARBA" id="ARBA00023043"/>
    </source>
</evidence>
<dbReference type="PANTHER" id="PTHR24171">
    <property type="entry name" value="ANKYRIN REPEAT DOMAIN-CONTAINING PROTEIN 39-RELATED"/>
    <property type="match status" value="1"/>
</dbReference>
<dbReference type="EnsemblMetazoa" id="CapteT44389">
    <property type="protein sequence ID" value="CapteP44389"/>
    <property type="gene ID" value="CapteG44389"/>
</dbReference>
<feature type="non-terminal residue" evidence="4">
    <location>
        <position position="184"/>
    </location>
</feature>
<keyword evidence="1" id="KW-0677">Repeat</keyword>
<accession>R7TLF2</accession>
<evidence type="ECO:0000313" key="5">
    <source>
        <dbReference type="EnsemblMetazoa" id="CapteP44389"/>
    </source>
</evidence>
<keyword evidence="6" id="KW-1185">Reference proteome</keyword>
<evidence type="ECO:0000256" key="3">
    <source>
        <dbReference type="PROSITE-ProRule" id="PRU00023"/>
    </source>
</evidence>
<evidence type="ECO:0000313" key="4">
    <source>
        <dbReference type="EMBL" id="ELT94504.1"/>
    </source>
</evidence>
<gene>
    <name evidence="4" type="ORF">CAPTEDRAFT_44389</name>
</gene>